<keyword evidence="1" id="KW-1133">Transmembrane helix</keyword>
<feature type="domain" description="DUF2914" evidence="2">
    <location>
        <begin position="289"/>
        <end position="355"/>
    </location>
</feature>
<name>A0A2M8LI92_9BACT</name>
<keyword evidence="1" id="KW-0812">Transmembrane</keyword>
<evidence type="ECO:0000256" key="1">
    <source>
        <dbReference type="SAM" id="Phobius"/>
    </source>
</evidence>
<feature type="transmembrane region" description="Helical" evidence="1">
    <location>
        <begin position="88"/>
        <end position="111"/>
    </location>
</feature>
<feature type="transmembrane region" description="Helical" evidence="1">
    <location>
        <begin position="47"/>
        <end position="67"/>
    </location>
</feature>
<gene>
    <name evidence="3" type="ORF">COV05_00920</name>
</gene>
<dbReference type="AlphaFoldDB" id="A0A2M8LI92"/>
<feature type="transmembrane region" description="Helical" evidence="1">
    <location>
        <begin position="147"/>
        <end position="165"/>
    </location>
</feature>
<sequence>MFGIVEKFLRFRALKKFYVRYERLLVPGMLLVGVLVDVITFRTVSVSTALILLMVYAVIAGIMILVMHWHDARKTLIERPTGRGYVRLIAPLVVQFTFGACLSGSLVFYWFSGAFTVSWPFILVLVFLMGANDVFREYYLKPIVQLSVYYFILFSVLSVSFPFLFNSLSSWIFVFSGGVSLVIGVLYVQGLFRVRPDLRHIRPRPIFSMLIIFGVMNALYFGNVIPPIPLSLIDAGVYHSVEHVGSDYVVYGEEESFIDQLIPGQTIHASSGRRLYVYASIFAPVDLNTTIVHHWQRYEEGEGWVSVNRLSYSISGGRSGGYRGYSYLTNYQSGTWRVDVETLRGQVIGRLKFEIEDVENLPELIKQIK</sequence>
<feature type="transmembrane region" description="Helical" evidence="1">
    <location>
        <begin position="117"/>
        <end position="135"/>
    </location>
</feature>
<dbReference type="EMBL" id="PFEU01000006">
    <property type="protein sequence ID" value="PJE77157.1"/>
    <property type="molecule type" value="Genomic_DNA"/>
</dbReference>
<feature type="transmembrane region" description="Helical" evidence="1">
    <location>
        <begin position="21"/>
        <end position="41"/>
    </location>
</feature>
<feature type="transmembrane region" description="Helical" evidence="1">
    <location>
        <begin position="171"/>
        <end position="194"/>
    </location>
</feature>
<proteinExistence type="predicted"/>
<reference evidence="4" key="1">
    <citation type="submission" date="2017-09" db="EMBL/GenBank/DDBJ databases">
        <title>Depth-based differentiation of microbial function through sediment-hosted aquifers and enrichment of novel symbionts in the deep terrestrial subsurface.</title>
        <authorList>
            <person name="Probst A.J."/>
            <person name="Ladd B."/>
            <person name="Jarett J.K."/>
            <person name="Geller-Mcgrath D.E."/>
            <person name="Sieber C.M.K."/>
            <person name="Emerson J.B."/>
            <person name="Anantharaman K."/>
            <person name="Thomas B.C."/>
            <person name="Malmstrom R."/>
            <person name="Stieglmeier M."/>
            <person name="Klingl A."/>
            <person name="Woyke T."/>
            <person name="Ryan C.M."/>
            <person name="Banfield J.F."/>
        </authorList>
    </citation>
    <scope>NUCLEOTIDE SEQUENCE [LARGE SCALE GENOMIC DNA]</scope>
</reference>
<evidence type="ECO:0000259" key="2">
    <source>
        <dbReference type="Pfam" id="PF11141"/>
    </source>
</evidence>
<accession>A0A2M8LI92</accession>
<evidence type="ECO:0000313" key="4">
    <source>
        <dbReference type="Proteomes" id="UP000231436"/>
    </source>
</evidence>
<protein>
    <recommendedName>
        <fullName evidence="2">DUF2914 domain-containing protein</fullName>
    </recommendedName>
</protein>
<evidence type="ECO:0000313" key="3">
    <source>
        <dbReference type="EMBL" id="PJE77157.1"/>
    </source>
</evidence>
<feature type="transmembrane region" description="Helical" evidence="1">
    <location>
        <begin position="206"/>
        <end position="225"/>
    </location>
</feature>
<dbReference type="InterPro" id="IPR022606">
    <property type="entry name" value="DUF2914"/>
</dbReference>
<organism evidence="3 4">
    <name type="scientific">Candidatus Uhrbacteria bacterium CG10_big_fil_rev_8_21_14_0_10_48_16</name>
    <dbReference type="NCBI Taxonomy" id="1975038"/>
    <lineage>
        <taxon>Bacteria</taxon>
        <taxon>Candidatus Uhriibacteriota</taxon>
    </lineage>
</organism>
<comment type="caution">
    <text evidence="3">The sequence shown here is derived from an EMBL/GenBank/DDBJ whole genome shotgun (WGS) entry which is preliminary data.</text>
</comment>
<keyword evidence="1" id="KW-0472">Membrane</keyword>
<dbReference type="Pfam" id="PF11141">
    <property type="entry name" value="DUF2914"/>
    <property type="match status" value="1"/>
</dbReference>
<dbReference type="Proteomes" id="UP000231436">
    <property type="component" value="Unassembled WGS sequence"/>
</dbReference>